<evidence type="ECO:0000313" key="11">
    <source>
        <dbReference type="Proteomes" id="UP000612349"/>
    </source>
</evidence>
<dbReference type="GO" id="GO:0006260">
    <property type="term" value="P:DNA replication"/>
    <property type="evidence" value="ECO:0007669"/>
    <property type="project" value="UniProtKB-UniRule"/>
</dbReference>
<evidence type="ECO:0000259" key="9">
    <source>
        <dbReference type="Pfam" id="PF13476"/>
    </source>
</evidence>
<keyword evidence="4 6" id="KW-0067">ATP-binding</keyword>
<evidence type="ECO:0000256" key="3">
    <source>
        <dbReference type="ARBA" id="ARBA00022741"/>
    </source>
</evidence>
<dbReference type="EMBL" id="BMIP01000005">
    <property type="protein sequence ID" value="GGD73580.1"/>
    <property type="molecule type" value="Genomic_DNA"/>
</dbReference>
<dbReference type="InterPro" id="IPR018078">
    <property type="entry name" value="DNA-binding_RecF_CS"/>
</dbReference>
<reference evidence="10" key="1">
    <citation type="journal article" date="2014" name="Int. J. Syst. Evol. Microbiol.">
        <title>Complete genome sequence of Corynebacterium casei LMG S-19264T (=DSM 44701T), isolated from a smear-ripened cheese.</title>
        <authorList>
            <consortium name="US DOE Joint Genome Institute (JGI-PGF)"/>
            <person name="Walter F."/>
            <person name="Albersmeier A."/>
            <person name="Kalinowski J."/>
            <person name="Ruckert C."/>
        </authorList>
    </citation>
    <scope>NUCLEOTIDE SEQUENCE</scope>
    <source>
        <strain evidence="10">CGMCC 1.15360</strain>
    </source>
</reference>
<evidence type="ECO:0000256" key="1">
    <source>
        <dbReference type="ARBA" id="ARBA00022490"/>
    </source>
</evidence>
<gene>
    <name evidence="6 10" type="primary">recF</name>
    <name evidence="10" type="ORF">GCM10010990_23990</name>
</gene>
<dbReference type="GO" id="GO:0009432">
    <property type="term" value="P:SOS response"/>
    <property type="evidence" value="ECO:0007669"/>
    <property type="project" value="UniProtKB-UniRule"/>
</dbReference>
<feature type="domain" description="Rad50/SbcC-type AAA" evidence="9">
    <location>
        <begin position="23"/>
        <end position="67"/>
    </location>
</feature>
<dbReference type="Proteomes" id="UP000612349">
    <property type="component" value="Unassembled WGS sequence"/>
</dbReference>
<evidence type="ECO:0000256" key="5">
    <source>
        <dbReference type="ARBA" id="ARBA00023125"/>
    </source>
</evidence>
<dbReference type="AlphaFoldDB" id="A0A917DVV5"/>
<dbReference type="GO" id="GO:0005737">
    <property type="term" value="C:cytoplasm"/>
    <property type="evidence" value="ECO:0007669"/>
    <property type="project" value="UniProtKB-SubCell"/>
</dbReference>
<dbReference type="InterPro" id="IPR027417">
    <property type="entry name" value="P-loop_NTPase"/>
</dbReference>
<dbReference type="PANTHER" id="PTHR32182">
    <property type="entry name" value="DNA REPLICATION AND REPAIR PROTEIN RECF"/>
    <property type="match status" value="1"/>
</dbReference>
<keyword evidence="1 6" id="KW-0963">Cytoplasm</keyword>
<dbReference type="GO" id="GO:0000731">
    <property type="term" value="P:DNA synthesis involved in DNA repair"/>
    <property type="evidence" value="ECO:0007669"/>
    <property type="project" value="TreeGrafter"/>
</dbReference>
<evidence type="ECO:0000256" key="4">
    <source>
        <dbReference type="ARBA" id="ARBA00022840"/>
    </source>
</evidence>
<dbReference type="PANTHER" id="PTHR32182:SF0">
    <property type="entry name" value="DNA REPLICATION AND REPAIR PROTEIN RECF"/>
    <property type="match status" value="1"/>
</dbReference>
<dbReference type="Gene3D" id="3.40.50.300">
    <property type="entry name" value="P-loop containing nucleotide triphosphate hydrolases"/>
    <property type="match status" value="1"/>
</dbReference>
<comment type="subcellular location">
    <subcellularLocation>
        <location evidence="6 7">Cytoplasm</location>
    </subcellularLocation>
</comment>
<dbReference type="GO" id="GO:0016887">
    <property type="term" value="F:ATP hydrolysis activity"/>
    <property type="evidence" value="ECO:0007669"/>
    <property type="project" value="InterPro"/>
</dbReference>
<comment type="caution">
    <text evidence="10">The sequence shown here is derived from an EMBL/GenBank/DDBJ whole genome shotgun (WGS) entry which is preliminary data.</text>
</comment>
<evidence type="ECO:0000256" key="2">
    <source>
        <dbReference type="ARBA" id="ARBA00022705"/>
    </source>
</evidence>
<dbReference type="NCBIfam" id="TIGR00611">
    <property type="entry name" value="recf"/>
    <property type="match status" value="1"/>
</dbReference>
<keyword evidence="6 7" id="KW-0742">SOS response</keyword>
<dbReference type="HAMAP" id="MF_00365">
    <property type="entry name" value="RecF"/>
    <property type="match status" value="1"/>
</dbReference>
<dbReference type="InterPro" id="IPR038729">
    <property type="entry name" value="Rad50/SbcC_AAA"/>
</dbReference>
<accession>A0A917DVV5</accession>
<keyword evidence="6 7" id="KW-0227">DNA damage</keyword>
<evidence type="ECO:0000313" key="10">
    <source>
        <dbReference type="EMBL" id="GGD73580.1"/>
    </source>
</evidence>
<dbReference type="PROSITE" id="PS00617">
    <property type="entry name" value="RECF_1"/>
    <property type="match status" value="1"/>
</dbReference>
<dbReference type="GO" id="GO:0006302">
    <property type="term" value="P:double-strand break repair"/>
    <property type="evidence" value="ECO:0007669"/>
    <property type="project" value="InterPro"/>
</dbReference>
<protein>
    <recommendedName>
        <fullName evidence="6 7">DNA replication and repair protein RecF</fullName>
    </recommendedName>
</protein>
<dbReference type="GO" id="GO:0005524">
    <property type="term" value="F:ATP binding"/>
    <property type="evidence" value="ECO:0007669"/>
    <property type="project" value="UniProtKB-UniRule"/>
</dbReference>
<keyword evidence="11" id="KW-1185">Reference proteome</keyword>
<evidence type="ECO:0000256" key="7">
    <source>
        <dbReference type="RuleBase" id="RU000578"/>
    </source>
</evidence>
<reference evidence="10" key="2">
    <citation type="submission" date="2020-09" db="EMBL/GenBank/DDBJ databases">
        <authorList>
            <person name="Sun Q."/>
            <person name="Zhou Y."/>
        </authorList>
    </citation>
    <scope>NUCLEOTIDE SEQUENCE</scope>
    <source>
        <strain evidence="10">CGMCC 1.15360</strain>
    </source>
</reference>
<keyword evidence="3 6" id="KW-0547">Nucleotide-binding</keyword>
<dbReference type="PROSITE" id="PS00618">
    <property type="entry name" value="RECF_2"/>
    <property type="match status" value="1"/>
</dbReference>
<evidence type="ECO:0000256" key="6">
    <source>
        <dbReference type="HAMAP-Rule" id="MF_00365"/>
    </source>
</evidence>
<dbReference type="Pfam" id="PF13476">
    <property type="entry name" value="AAA_23"/>
    <property type="match status" value="1"/>
</dbReference>
<dbReference type="GO" id="GO:0003697">
    <property type="term" value="F:single-stranded DNA binding"/>
    <property type="evidence" value="ECO:0007669"/>
    <property type="project" value="UniProtKB-UniRule"/>
</dbReference>
<proteinExistence type="inferred from homology"/>
<keyword evidence="6 7" id="KW-0234">DNA repair</keyword>
<comment type="function">
    <text evidence="6 7">The RecF protein is involved in DNA metabolism; it is required for DNA replication and normal SOS inducibility. RecF binds preferentially to single-stranded, linear DNA. It also seems to bind ATP.</text>
</comment>
<comment type="similarity">
    <text evidence="6 7">Belongs to the RecF family.</text>
</comment>
<evidence type="ECO:0000256" key="8">
    <source>
        <dbReference type="SAM" id="MobiDB-lite"/>
    </source>
</evidence>
<feature type="binding site" evidence="6">
    <location>
        <begin position="48"/>
        <end position="55"/>
    </location>
    <ligand>
        <name>ATP</name>
        <dbReference type="ChEBI" id="CHEBI:30616"/>
    </ligand>
</feature>
<dbReference type="InterPro" id="IPR042174">
    <property type="entry name" value="RecF_2"/>
</dbReference>
<dbReference type="SUPFAM" id="SSF52540">
    <property type="entry name" value="P-loop containing nucleoside triphosphate hydrolases"/>
    <property type="match status" value="1"/>
</dbReference>
<sequence length="380" mass="40563">MGSLFSLSHLALAASASRMAFDRIRLADFRNHQATRLEGTARFNLLVGPNGAGKTNVLEALSLFTPGRGLRRAQLSEMSRDDAPGFAIGADLVSGVTPVRLGTAVQAGDGSGPSRRIVQASGAALPASRLAEWLSVAWLTPAMDRLFMDSASGRRRFLDRMVLAIRPEHASHSGRYEKALRERNRLLSGDRSPDPTWLDALEKEMAEAGAAIAENRAAVVEMLAERLATLPDQPFARPEIAIDPSSPTDADALAARWRSARPAERGAGRTLHGPHRDDLSVHMAGTGRPAADCSTGEQKALLIAITLAHAMLADGGRPLVLLLDEVAAHLDPVRRAALFERLEASGAQVWMTGTELALFTGLEGKASVWRVTGGAVEKEA</sequence>
<keyword evidence="5 6" id="KW-0238">DNA-binding</keyword>
<feature type="region of interest" description="Disordered" evidence="8">
    <location>
        <begin position="259"/>
        <end position="278"/>
    </location>
</feature>
<name>A0A917DVV5_9SPHN</name>
<dbReference type="InterPro" id="IPR001238">
    <property type="entry name" value="DNA-binding_RecF"/>
</dbReference>
<keyword evidence="2 6" id="KW-0235">DNA replication</keyword>
<dbReference type="Gene3D" id="1.20.1050.90">
    <property type="entry name" value="RecF/RecN/SMC, N-terminal domain"/>
    <property type="match status" value="1"/>
</dbReference>
<organism evidence="10 11">
    <name type="scientific">Croceicoccus mobilis</name>
    <dbReference type="NCBI Taxonomy" id="1703339"/>
    <lineage>
        <taxon>Bacteria</taxon>
        <taxon>Pseudomonadati</taxon>
        <taxon>Pseudomonadota</taxon>
        <taxon>Alphaproteobacteria</taxon>
        <taxon>Sphingomonadales</taxon>
        <taxon>Erythrobacteraceae</taxon>
        <taxon>Croceicoccus</taxon>
    </lineage>
</organism>